<dbReference type="STRING" id="435880.SAMN04487988_101379"/>
<evidence type="ECO:0000256" key="6">
    <source>
        <dbReference type="ARBA" id="ARBA00022516"/>
    </source>
</evidence>
<dbReference type="NCBIfam" id="TIGR00473">
    <property type="entry name" value="pssA"/>
    <property type="match status" value="1"/>
</dbReference>
<dbReference type="PROSITE" id="PS00379">
    <property type="entry name" value="CDP_ALCOHOL_P_TRANSF"/>
    <property type="match status" value="1"/>
</dbReference>
<comment type="subcellular location">
    <subcellularLocation>
        <location evidence="2">Endomembrane system</location>
        <topology evidence="2">Multi-pass membrane protein</topology>
    </subcellularLocation>
</comment>
<feature type="transmembrane region" description="Helical" evidence="16">
    <location>
        <begin position="33"/>
        <end position="55"/>
    </location>
</feature>
<dbReference type="InterPro" id="IPR043130">
    <property type="entry name" value="CDP-OH_PTrfase_TM_dom"/>
</dbReference>
<dbReference type="EMBL" id="FOPC01000001">
    <property type="protein sequence ID" value="SFG09199.1"/>
    <property type="molecule type" value="Genomic_DNA"/>
</dbReference>
<keyword evidence="7 15" id="KW-0808">Transferase</keyword>
<dbReference type="PANTHER" id="PTHR14269">
    <property type="entry name" value="CDP-DIACYLGLYCEROL--GLYCEROL-3-PHOSPHATE 3-PHOSPHATIDYLTRANSFERASE-RELATED"/>
    <property type="match status" value="1"/>
</dbReference>
<organism evidence="17 18">
    <name type="scientific">Algoriphagus hitonicola</name>
    <dbReference type="NCBI Taxonomy" id="435880"/>
    <lineage>
        <taxon>Bacteria</taxon>
        <taxon>Pseudomonadati</taxon>
        <taxon>Bacteroidota</taxon>
        <taxon>Cytophagia</taxon>
        <taxon>Cytophagales</taxon>
        <taxon>Cyclobacteriaceae</taxon>
        <taxon>Algoriphagus</taxon>
    </lineage>
</organism>
<dbReference type="PANTHER" id="PTHR14269:SF61">
    <property type="entry name" value="CDP-DIACYLGLYCEROL--SERINE O-PHOSPHATIDYLTRANSFERASE"/>
    <property type="match status" value="1"/>
</dbReference>
<comment type="catalytic activity">
    <reaction evidence="1">
        <text>a CDP-1,2-diacyl-sn-glycerol + L-serine = a 1,2-diacyl-sn-glycero-3-phospho-L-serine + CMP + H(+)</text>
        <dbReference type="Rhea" id="RHEA:16913"/>
        <dbReference type="ChEBI" id="CHEBI:15378"/>
        <dbReference type="ChEBI" id="CHEBI:33384"/>
        <dbReference type="ChEBI" id="CHEBI:57262"/>
        <dbReference type="ChEBI" id="CHEBI:58332"/>
        <dbReference type="ChEBI" id="CHEBI:60377"/>
        <dbReference type="EC" id="2.7.8.8"/>
    </reaction>
</comment>
<dbReference type="Pfam" id="PF01066">
    <property type="entry name" value="CDP-OH_P_transf"/>
    <property type="match status" value="1"/>
</dbReference>
<evidence type="ECO:0000313" key="18">
    <source>
        <dbReference type="Proteomes" id="UP000199642"/>
    </source>
</evidence>
<dbReference type="InterPro" id="IPR004533">
    <property type="entry name" value="CDP-diaglyc--ser_O-PTrfase"/>
</dbReference>
<sequence length="230" mass="25750">MKLISHIPNSLTLLNLLSGVIGIFWVLEGKFYYAAWFIILSAFFDFLDGFAARLLNVSGELGKQLDSLADLVSFGVLPGFVLFKLCEQVSSASWLPYLTLTIPLFSALRLAKFNLDTRQSDRFIGLPTPANALFISTLPYLFSEWIDLERVFLTPWTYLVLAWILSFLLVAEIPLIALKFKNFSFKNNVFRYVLIGLGIGLILVFGLAGIPLIILSYLALSLIENSLIKA</sequence>
<name>A0A1I2P2A4_9BACT</name>
<reference evidence="18" key="1">
    <citation type="submission" date="2016-10" db="EMBL/GenBank/DDBJ databases">
        <authorList>
            <person name="Varghese N."/>
            <person name="Submissions S."/>
        </authorList>
    </citation>
    <scope>NUCLEOTIDE SEQUENCE [LARGE SCALE GENOMIC DNA]</scope>
    <source>
        <strain evidence="18">DSM 19315</strain>
    </source>
</reference>
<dbReference type="GO" id="GO:0012505">
    <property type="term" value="C:endomembrane system"/>
    <property type="evidence" value="ECO:0007669"/>
    <property type="project" value="UniProtKB-SubCell"/>
</dbReference>
<keyword evidence="12" id="KW-0594">Phospholipid biosynthesis</keyword>
<keyword evidence="8 16" id="KW-0812">Transmembrane</keyword>
<evidence type="ECO:0000256" key="9">
    <source>
        <dbReference type="ARBA" id="ARBA00022989"/>
    </source>
</evidence>
<dbReference type="AlphaFoldDB" id="A0A1I2P2A4"/>
<evidence type="ECO:0000256" key="1">
    <source>
        <dbReference type="ARBA" id="ARBA00000287"/>
    </source>
</evidence>
<evidence type="ECO:0000256" key="11">
    <source>
        <dbReference type="ARBA" id="ARBA00023136"/>
    </source>
</evidence>
<evidence type="ECO:0000256" key="13">
    <source>
        <dbReference type="ARBA" id="ARBA00023264"/>
    </source>
</evidence>
<keyword evidence="18" id="KW-1185">Reference proteome</keyword>
<dbReference type="OrthoDB" id="9777147at2"/>
<dbReference type="Proteomes" id="UP000199642">
    <property type="component" value="Unassembled WGS sequence"/>
</dbReference>
<comment type="similarity">
    <text evidence="3 15">Belongs to the CDP-alcohol phosphatidyltransferase class-I family.</text>
</comment>
<evidence type="ECO:0000256" key="5">
    <source>
        <dbReference type="ARBA" id="ARBA00017171"/>
    </source>
</evidence>
<dbReference type="Gene3D" id="1.20.120.1760">
    <property type="match status" value="1"/>
</dbReference>
<keyword evidence="11 16" id="KW-0472">Membrane</keyword>
<evidence type="ECO:0000256" key="2">
    <source>
        <dbReference type="ARBA" id="ARBA00004127"/>
    </source>
</evidence>
<dbReference type="InterPro" id="IPR000462">
    <property type="entry name" value="CDP-OH_P_trans"/>
</dbReference>
<evidence type="ECO:0000256" key="10">
    <source>
        <dbReference type="ARBA" id="ARBA00023098"/>
    </source>
</evidence>
<evidence type="ECO:0000256" key="4">
    <source>
        <dbReference type="ARBA" id="ARBA00013174"/>
    </source>
</evidence>
<keyword evidence="10" id="KW-0443">Lipid metabolism</keyword>
<protein>
    <recommendedName>
        <fullName evidence="5">CDP-diacylglycerol--serine O-phosphatidyltransferase</fullName>
        <ecNumber evidence="4">2.7.8.8</ecNumber>
    </recommendedName>
    <alternativeName>
        <fullName evidence="14">Phosphatidylserine synthase</fullName>
    </alternativeName>
</protein>
<dbReference type="GO" id="GO:0008654">
    <property type="term" value="P:phospholipid biosynthetic process"/>
    <property type="evidence" value="ECO:0007669"/>
    <property type="project" value="UniProtKB-KW"/>
</dbReference>
<evidence type="ECO:0000256" key="14">
    <source>
        <dbReference type="ARBA" id="ARBA00032361"/>
    </source>
</evidence>
<evidence type="ECO:0000256" key="12">
    <source>
        <dbReference type="ARBA" id="ARBA00023209"/>
    </source>
</evidence>
<dbReference type="InterPro" id="IPR050324">
    <property type="entry name" value="CDP-alcohol_PTase-I"/>
</dbReference>
<keyword evidence="9 16" id="KW-1133">Transmembrane helix</keyword>
<evidence type="ECO:0000256" key="16">
    <source>
        <dbReference type="SAM" id="Phobius"/>
    </source>
</evidence>
<evidence type="ECO:0000256" key="7">
    <source>
        <dbReference type="ARBA" id="ARBA00022679"/>
    </source>
</evidence>
<evidence type="ECO:0000256" key="3">
    <source>
        <dbReference type="ARBA" id="ARBA00010441"/>
    </source>
</evidence>
<evidence type="ECO:0000313" key="17">
    <source>
        <dbReference type="EMBL" id="SFG09199.1"/>
    </source>
</evidence>
<evidence type="ECO:0000256" key="8">
    <source>
        <dbReference type="ARBA" id="ARBA00022692"/>
    </source>
</evidence>
<feature type="transmembrane region" description="Helical" evidence="16">
    <location>
        <begin position="189"/>
        <end position="220"/>
    </location>
</feature>
<accession>A0A1I2P2A4</accession>
<feature type="transmembrane region" description="Helical" evidence="16">
    <location>
        <begin position="91"/>
        <end position="111"/>
    </location>
</feature>
<keyword evidence="6" id="KW-0444">Lipid biosynthesis</keyword>
<dbReference type="EC" id="2.7.8.8" evidence="4"/>
<dbReference type="GO" id="GO:0016020">
    <property type="term" value="C:membrane"/>
    <property type="evidence" value="ECO:0007669"/>
    <property type="project" value="InterPro"/>
</dbReference>
<feature type="transmembrane region" description="Helical" evidence="16">
    <location>
        <begin position="7"/>
        <end position="27"/>
    </location>
</feature>
<feature type="transmembrane region" description="Helical" evidence="16">
    <location>
        <begin position="123"/>
        <end position="143"/>
    </location>
</feature>
<dbReference type="InterPro" id="IPR048254">
    <property type="entry name" value="CDP_ALCOHOL_P_TRANSF_CS"/>
</dbReference>
<keyword evidence="13" id="KW-1208">Phospholipid metabolism</keyword>
<dbReference type="GO" id="GO:0003882">
    <property type="term" value="F:CDP-diacylglycerol-serine O-phosphatidyltransferase activity"/>
    <property type="evidence" value="ECO:0007669"/>
    <property type="project" value="UniProtKB-EC"/>
</dbReference>
<feature type="transmembrane region" description="Helical" evidence="16">
    <location>
        <begin position="155"/>
        <end position="177"/>
    </location>
</feature>
<dbReference type="RefSeq" id="WP_092788543.1">
    <property type="nucleotide sequence ID" value="NZ_FOPC01000001.1"/>
</dbReference>
<gene>
    <name evidence="17" type="ORF">SAMN04487988_101379</name>
</gene>
<proteinExistence type="inferred from homology"/>
<evidence type="ECO:0000256" key="15">
    <source>
        <dbReference type="RuleBase" id="RU003750"/>
    </source>
</evidence>